<dbReference type="Proteomes" id="UP000190285">
    <property type="component" value="Unassembled WGS sequence"/>
</dbReference>
<keyword evidence="1" id="KW-0812">Transmembrane</keyword>
<dbReference type="STRING" id="36842.SAMN02194393_01147"/>
<proteinExistence type="predicted"/>
<dbReference type="EMBL" id="FUZT01000002">
    <property type="protein sequence ID" value="SKC49971.1"/>
    <property type="molecule type" value="Genomic_DNA"/>
</dbReference>
<feature type="transmembrane region" description="Helical" evidence="1">
    <location>
        <begin position="14"/>
        <end position="32"/>
    </location>
</feature>
<gene>
    <name evidence="2" type="ORF">SAMN02194393_01147</name>
</gene>
<evidence type="ECO:0000313" key="2">
    <source>
        <dbReference type="EMBL" id="SKC49971.1"/>
    </source>
</evidence>
<dbReference type="Pfam" id="PF04122">
    <property type="entry name" value="CW_binding_2"/>
    <property type="match status" value="2"/>
</dbReference>
<reference evidence="2 3" key="1">
    <citation type="submission" date="2017-02" db="EMBL/GenBank/DDBJ databases">
        <authorList>
            <person name="Peterson S.W."/>
        </authorList>
    </citation>
    <scope>NUCLEOTIDE SEQUENCE [LARGE SCALE GENOMIC DNA]</scope>
    <source>
        <strain evidence="2 3">M1</strain>
    </source>
</reference>
<dbReference type="OrthoDB" id="1399160at2"/>
<keyword evidence="3" id="KW-1185">Reference proteome</keyword>
<accession>A0A1T5JET1</accession>
<dbReference type="RefSeq" id="WP_079489989.1">
    <property type="nucleotide sequence ID" value="NZ_FUZT01000002.1"/>
</dbReference>
<keyword evidence="1" id="KW-1133">Transmembrane helix</keyword>
<evidence type="ECO:0000256" key="1">
    <source>
        <dbReference type="SAM" id="Phobius"/>
    </source>
</evidence>
<dbReference type="InterPro" id="IPR007253">
    <property type="entry name" value="Cell_wall-bd_2"/>
</dbReference>
<keyword evidence="1" id="KW-0472">Membrane</keyword>
<dbReference type="PANTHER" id="PTHR30032">
    <property type="entry name" value="N-ACETYLMURAMOYL-L-ALANINE AMIDASE-RELATED"/>
    <property type="match status" value="1"/>
</dbReference>
<evidence type="ECO:0000313" key="3">
    <source>
        <dbReference type="Proteomes" id="UP000190285"/>
    </source>
</evidence>
<sequence length="401" mass="45375">MITKDFLKKRYRQIGLFGGGILVIILLIFFLYQPDYYKGFNENETNVKDTLVTGNTVRINGKDVYETAAAISQITYPATFDDDKPNAVILVRSDKKADSIAAAGVIHHPINAPILYIEKDNIPKATLKEIERLDPQGVFVDNNVKIYLIGDIGDNIKKELKEEKWKYRHIEGKDPFTLGKNINDFIAAIHGDHSDVVMVAPIEKPEYGLAQASWNAHMGDGFFYIKKDEVPKETAKALEERYEDAYIYILGNKNSITENVQAQLAKFGHIQWIPGNEDVYKQSVGFAGYKDIGKNFGWWINKRHRDFGWGIAEAGHNFIFVNPKDWQIAVSASVLSHKGKHGPILLVKDDELPEDIKNYLKTVKPVRTTSQEQLYNHGWIIGGTDSISEKIQGEIDSLLSY</sequence>
<name>A0A1T5JET1_9FIRM</name>
<organism evidence="2 3">
    <name type="scientific">Maledivibacter halophilus</name>
    <dbReference type="NCBI Taxonomy" id="36842"/>
    <lineage>
        <taxon>Bacteria</taxon>
        <taxon>Bacillati</taxon>
        <taxon>Bacillota</taxon>
        <taxon>Clostridia</taxon>
        <taxon>Peptostreptococcales</taxon>
        <taxon>Caminicellaceae</taxon>
        <taxon>Maledivibacter</taxon>
    </lineage>
</organism>
<dbReference type="GO" id="GO:0030288">
    <property type="term" value="C:outer membrane-bounded periplasmic space"/>
    <property type="evidence" value="ECO:0007669"/>
    <property type="project" value="TreeGrafter"/>
</dbReference>
<dbReference type="PANTHER" id="PTHR30032:SF4">
    <property type="entry name" value="AMIDASE ENHANCER"/>
    <property type="match status" value="1"/>
</dbReference>
<protein>
    <submittedName>
        <fullName evidence="2">Putative cell wall-binding domain</fullName>
    </submittedName>
</protein>
<dbReference type="InterPro" id="IPR051922">
    <property type="entry name" value="Bact_Sporulation_Assoc"/>
</dbReference>
<dbReference type="AlphaFoldDB" id="A0A1T5JET1"/>